<name>A0A5C5XEH0_9PLAN</name>
<gene>
    <name evidence="2" type="ORF">Pan54_10260</name>
</gene>
<dbReference type="SUPFAM" id="SSF48371">
    <property type="entry name" value="ARM repeat"/>
    <property type="match status" value="1"/>
</dbReference>
<dbReference type="AlphaFoldDB" id="A0A5C5XEH0"/>
<dbReference type="InterPro" id="IPR016024">
    <property type="entry name" value="ARM-type_fold"/>
</dbReference>
<dbReference type="CDD" id="cd00688">
    <property type="entry name" value="ISOPREN_C2_like"/>
    <property type="match status" value="1"/>
</dbReference>
<dbReference type="Gene3D" id="1.50.10.20">
    <property type="match status" value="1"/>
</dbReference>
<dbReference type="InterPro" id="IPR011989">
    <property type="entry name" value="ARM-like"/>
</dbReference>
<evidence type="ECO:0008006" key="4">
    <source>
        <dbReference type="Google" id="ProtNLM"/>
    </source>
</evidence>
<evidence type="ECO:0000313" key="3">
    <source>
        <dbReference type="Proteomes" id="UP000316095"/>
    </source>
</evidence>
<dbReference type="SUPFAM" id="SSF48239">
    <property type="entry name" value="Terpenoid cyclases/Protein prenyltransferases"/>
    <property type="match status" value="1"/>
</dbReference>
<protein>
    <recommendedName>
        <fullName evidence="4">Prenyltransferase and squalene oxidase repeat protein</fullName>
    </recommendedName>
</protein>
<evidence type="ECO:0000313" key="2">
    <source>
        <dbReference type="EMBL" id="TWT60312.1"/>
    </source>
</evidence>
<dbReference type="EMBL" id="SJPG01000001">
    <property type="protein sequence ID" value="TWT60312.1"/>
    <property type="molecule type" value="Genomic_DNA"/>
</dbReference>
<dbReference type="InterPro" id="IPR008930">
    <property type="entry name" value="Terpenoid_cyclase/PrenylTrfase"/>
</dbReference>
<proteinExistence type="predicted"/>
<organism evidence="2 3">
    <name type="scientific">Rubinisphaera italica</name>
    <dbReference type="NCBI Taxonomy" id="2527969"/>
    <lineage>
        <taxon>Bacteria</taxon>
        <taxon>Pseudomonadati</taxon>
        <taxon>Planctomycetota</taxon>
        <taxon>Planctomycetia</taxon>
        <taxon>Planctomycetales</taxon>
        <taxon>Planctomycetaceae</taxon>
        <taxon>Rubinisphaera</taxon>
    </lineage>
</organism>
<comment type="caution">
    <text evidence="2">The sequence shown here is derived from an EMBL/GenBank/DDBJ whole genome shotgun (WGS) entry which is preliminary data.</text>
</comment>
<dbReference type="Proteomes" id="UP000316095">
    <property type="component" value="Unassembled WGS sequence"/>
</dbReference>
<feature type="region of interest" description="Disordered" evidence="1">
    <location>
        <begin position="256"/>
        <end position="291"/>
    </location>
</feature>
<accession>A0A5C5XEH0</accession>
<keyword evidence="3" id="KW-1185">Reference proteome</keyword>
<evidence type="ECO:0000256" key="1">
    <source>
        <dbReference type="SAM" id="MobiDB-lite"/>
    </source>
</evidence>
<reference evidence="2 3" key="1">
    <citation type="submission" date="2019-02" db="EMBL/GenBank/DDBJ databases">
        <title>Deep-cultivation of Planctomycetes and their phenomic and genomic characterization uncovers novel biology.</title>
        <authorList>
            <person name="Wiegand S."/>
            <person name="Jogler M."/>
            <person name="Boedeker C."/>
            <person name="Pinto D."/>
            <person name="Vollmers J."/>
            <person name="Rivas-Marin E."/>
            <person name="Kohn T."/>
            <person name="Peeters S.H."/>
            <person name="Heuer A."/>
            <person name="Rast P."/>
            <person name="Oberbeckmann S."/>
            <person name="Bunk B."/>
            <person name="Jeske O."/>
            <person name="Meyerdierks A."/>
            <person name="Storesund J.E."/>
            <person name="Kallscheuer N."/>
            <person name="Luecker S."/>
            <person name="Lage O.M."/>
            <person name="Pohl T."/>
            <person name="Merkel B.J."/>
            <person name="Hornburger P."/>
            <person name="Mueller R.-W."/>
            <person name="Bruemmer F."/>
            <person name="Labrenz M."/>
            <person name="Spormann A.M."/>
            <person name="Op Den Camp H."/>
            <person name="Overmann J."/>
            <person name="Amann R."/>
            <person name="Jetten M.S.M."/>
            <person name="Mascher T."/>
            <person name="Medema M.H."/>
            <person name="Devos D.P."/>
            <person name="Kaster A.-K."/>
            <person name="Ovreas L."/>
            <person name="Rohde M."/>
            <person name="Galperin M.Y."/>
            <person name="Jogler C."/>
        </authorList>
    </citation>
    <scope>NUCLEOTIDE SEQUENCE [LARGE SCALE GENOMIC DNA]</scope>
    <source>
        <strain evidence="2 3">Pan54</strain>
    </source>
</reference>
<sequence>MKPTSDTVPSVSSRRQSNHFDSFWIDFMRLRKFLFLLGLSLSAYVPGQVQTIQAAEEKEIADAIQKGVSALKTFPFNNRFITGLVTYTLLASGESAESPEVSRGLKIITDKCRQSENQYQPTQHQYYEATIDIMALQAADPEFYISEIEMIAQYIMDGQEDHGGWFYPDRGINSGDTSITQYALLGLWAADRAGVFIPNDVFERAAAWHTKTQAQNGGFSYHPKNLQPNPSEIRGTMTLAGSGSLAVIRTILFQRPGAPDSDPNSKNSLNFLERLSPASNKDSPRQVRGTPKAIRPQIDNAVKLSYQWIEKNYYLAPPKESENTFYYYYYTLERAATLNGWETIQNQNWYSDGADILIKQQSPSGFWIEIPSYQPNAPCSTCFSLLFLMRATKKLIPKRTQAPEIGAGTLAGGRGLPDDLTKVEFKDGQLKTEASNRGEFNQLMAGLSTIELPAIPEEKQPKLKIDLSDRDALIGNISLLKQLSVNKSPQVRQVAAWALGKSDQIEQADLLIELLKDPDLTVAIEARLALCWIARLPNGLGHELDPTAKYADIDLQIDMKPIIEKWQTEIHKSWKKWYLEQRPYEQRDDFEDPAQIKFQRKN</sequence>
<dbReference type="Gene3D" id="1.25.10.10">
    <property type="entry name" value="Leucine-rich Repeat Variant"/>
    <property type="match status" value="1"/>
</dbReference>